<feature type="transmembrane region" description="Helical" evidence="8">
    <location>
        <begin position="423"/>
        <end position="441"/>
    </location>
</feature>
<dbReference type="GO" id="GO:0005886">
    <property type="term" value="C:plasma membrane"/>
    <property type="evidence" value="ECO:0007669"/>
    <property type="project" value="UniProtKB-SubCell"/>
</dbReference>
<feature type="transmembrane region" description="Helical" evidence="8">
    <location>
        <begin position="196"/>
        <end position="215"/>
    </location>
</feature>
<evidence type="ECO:0000256" key="2">
    <source>
        <dbReference type="ARBA" id="ARBA00022475"/>
    </source>
</evidence>
<keyword evidence="10" id="KW-1185">Reference proteome</keyword>
<feature type="transmembrane region" description="Helical" evidence="8">
    <location>
        <begin position="391"/>
        <end position="411"/>
    </location>
</feature>
<accession>A0A1S1QSA1</accession>
<evidence type="ECO:0000256" key="8">
    <source>
        <dbReference type="SAM" id="Phobius"/>
    </source>
</evidence>
<sequence>MRTDLPPRRRDGAEILTGAGRGAARAAGPLVLAALIGLVWVGFVAPIAHFDVDVFLRAGAAVADGRDPYPPPGTPEVYSGFAFVYPYLMSLPFVPLSALPGADDLFIALSVVALLAACRLARAGWWAFALVLGTSCTITGLQMGTLNALLFCGLVALWRLRDAPVAAGVLAALLVYSKLFLIPVVLWLAVTRRPRAAAIAVAALGVLFAVGELYSPVPARTYADMLAVLAREEAPDGLSLTGLLMNTGLGLDVATWAARGVAGALLAGCLWYARGARRAAGDGLLFAGVVAAALVASPIVWSHYLLLLAAPLLAIARGPAGITATRGGDPDRPLALFTAGSWLLVTPHLSTPMDLFLAAAVVGPLVAVPLLRPAPGRRAGRPDTRPRVVRAAVLAAAPAVALVGGVGWVLWALARAHGDDQRVIGAYGALVGVLALLVWAVRASRPAGASADAGRGCIRHPIGPDAPPVTDARQASA</sequence>
<evidence type="ECO:0000313" key="10">
    <source>
        <dbReference type="Proteomes" id="UP000179627"/>
    </source>
</evidence>
<dbReference type="AlphaFoldDB" id="A0A1S1QSA1"/>
<dbReference type="InterPro" id="IPR018584">
    <property type="entry name" value="GT87"/>
</dbReference>
<dbReference type="Proteomes" id="UP000179627">
    <property type="component" value="Unassembled WGS sequence"/>
</dbReference>
<dbReference type="GO" id="GO:0016758">
    <property type="term" value="F:hexosyltransferase activity"/>
    <property type="evidence" value="ECO:0007669"/>
    <property type="project" value="InterPro"/>
</dbReference>
<keyword evidence="2" id="KW-1003">Cell membrane</keyword>
<dbReference type="EMBL" id="MBLM01000118">
    <property type="protein sequence ID" value="OHV36155.1"/>
    <property type="molecule type" value="Genomic_DNA"/>
</dbReference>
<reference evidence="10" key="1">
    <citation type="submission" date="2016-07" db="EMBL/GenBank/DDBJ databases">
        <title>Sequence Frankia sp. strain CcI1.17.</title>
        <authorList>
            <person name="Ghodhbane-Gtari F."/>
            <person name="Swanson E."/>
            <person name="Gueddou A."/>
            <person name="Morris K."/>
            <person name="Hezbri K."/>
            <person name="Ktari A."/>
            <person name="Nouioui I."/>
            <person name="Abebe-Akele F."/>
            <person name="Simpson S."/>
            <person name="Thomas K."/>
            <person name="Gtari M."/>
            <person name="Tisa L.S."/>
            <person name="Hurst S."/>
        </authorList>
    </citation>
    <scope>NUCLEOTIDE SEQUENCE [LARGE SCALE GENOMIC DNA]</scope>
    <source>
        <strain evidence="10">Cc1.17</strain>
    </source>
</reference>
<dbReference type="Pfam" id="PF09594">
    <property type="entry name" value="GT87"/>
    <property type="match status" value="1"/>
</dbReference>
<proteinExistence type="inferred from homology"/>
<name>A0A1S1QSA1_9ACTN</name>
<evidence type="ECO:0000313" key="9">
    <source>
        <dbReference type="EMBL" id="OHV36155.1"/>
    </source>
</evidence>
<protein>
    <recommendedName>
        <fullName evidence="11">DUF2029 domain-containing protein</fullName>
    </recommendedName>
</protein>
<feature type="transmembrane region" description="Helical" evidence="8">
    <location>
        <begin position="284"/>
        <end position="304"/>
    </location>
</feature>
<evidence type="ECO:0000256" key="6">
    <source>
        <dbReference type="ARBA" id="ARBA00023136"/>
    </source>
</evidence>
<keyword evidence="4 8" id="KW-0812">Transmembrane</keyword>
<keyword evidence="3" id="KW-0808">Transferase</keyword>
<dbReference type="OrthoDB" id="3207666at2"/>
<comment type="caution">
    <text evidence="9">The sequence shown here is derived from an EMBL/GenBank/DDBJ whole genome shotgun (WGS) entry which is preliminary data.</text>
</comment>
<evidence type="ECO:0000256" key="1">
    <source>
        <dbReference type="ARBA" id="ARBA00004651"/>
    </source>
</evidence>
<feature type="transmembrane region" description="Helical" evidence="8">
    <location>
        <begin position="30"/>
        <end position="48"/>
    </location>
</feature>
<feature type="transmembrane region" description="Helical" evidence="8">
    <location>
        <begin position="253"/>
        <end position="272"/>
    </location>
</feature>
<gene>
    <name evidence="9" type="ORF">CC117_18360</name>
</gene>
<keyword evidence="6 8" id="KW-0472">Membrane</keyword>
<feature type="transmembrane region" description="Helical" evidence="8">
    <location>
        <begin position="353"/>
        <end position="371"/>
    </location>
</feature>
<feature type="transmembrane region" description="Helical" evidence="8">
    <location>
        <begin position="125"/>
        <end position="158"/>
    </location>
</feature>
<evidence type="ECO:0000256" key="5">
    <source>
        <dbReference type="ARBA" id="ARBA00022989"/>
    </source>
</evidence>
<comment type="subcellular location">
    <subcellularLocation>
        <location evidence="1">Cell membrane</location>
        <topology evidence="1">Multi-pass membrane protein</topology>
    </subcellularLocation>
</comment>
<feature type="transmembrane region" description="Helical" evidence="8">
    <location>
        <begin position="164"/>
        <end position="189"/>
    </location>
</feature>
<evidence type="ECO:0008006" key="11">
    <source>
        <dbReference type="Google" id="ProtNLM"/>
    </source>
</evidence>
<evidence type="ECO:0000256" key="3">
    <source>
        <dbReference type="ARBA" id="ARBA00022679"/>
    </source>
</evidence>
<organism evidence="9 10">
    <name type="scientific">Parafrankia colletiae</name>
    <dbReference type="NCBI Taxonomy" id="573497"/>
    <lineage>
        <taxon>Bacteria</taxon>
        <taxon>Bacillati</taxon>
        <taxon>Actinomycetota</taxon>
        <taxon>Actinomycetes</taxon>
        <taxon>Frankiales</taxon>
        <taxon>Frankiaceae</taxon>
        <taxon>Parafrankia</taxon>
    </lineage>
</organism>
<keyword evidence="5 8" id="KW-1133">Transmembrane helix</keyword>
<evidence type="ECO:0000256" key="4">
    <source>
        <dbReference type="ARBA" id="ARBA00022692"/>
    </source>
</evidence>
<dbReference type="RefSeq" id="WP_071085059.1">
    <property type="nucleotide sequence ID" value="NZ_MBLM01000118.1"/>
</dbReference>
<comment type="similarity">
    <text evidence="7">Belongs to the glycosyltransferase 87 family.</text>
</comment>
<evidence type="ECO:0000256" key="7">
    <source>
        <dbReference type="ARBA" id="ARBA00024033"/>
    </source>
</evidence>
<feature type="transmembrane region" description="Helical" evidence="8">
    <location>
        <begin position="93"/>
        <end position="118"/>
    </location>
</feature>